<accession>A0A8H9J1B8</accession>
<reference evidence="2" key="1">
    <citation type="journal article" date="2014" name="Int. J. Syst. Evol. Microbiol.">
        <title>Complete genome sequence of Corynebacterium casei LMG S-19264T (=DSM 44701T), isolated from a smear-ripened cheese.</title>
        <authorList>
            <consortium name="US DOE Joint Genome Institute (JGI-PGF)"/>
            <person name="Walter F."/>
            <person name="Albersmeier A."/>
            <person name="Kalinowski J."/>
            <person name="Ruckert C."/>
        </authorList>
    </citation>
    <scope>NUCLEOTIDE SEQUENCE</scope>
    <source>
        <strain evidence="2">CGMCC 4.7679</strain>
    </source>
</reference>
<comment type="caution">
    <text evidence="2">The sequence shown here is derived from an EMBL/GenBank/DDBJ whole genome shotgun (WGS) entry which is preliminary data.</text>
</comment>
<dbReference type="AlphaFoldDB" id="A0A8H9J1B8"/>
<evidence type="ECO:0000313" key="3">
    <source>
        <dbReference type="Proteomes" id="UP000658656"/>
    </source>
</evidence>
<dbReference type="EMBL" id="BNAV01000004">
    <property type="protein sequence ID" value="GHF59454.1"/>
    <property type="molecule type" value="Genomic_DNA"/>
</dbReference>
<proteinExistence type="predicted"/>
<organism evidence="2 3">
    <name type="scientific">Amycolatopsis bartoniae</name>
    <dbReference type="NCBI Taxonomy" id="941986"/>
    <lineage>
        <taxon>Bacteria</taxon>
        <taxon>Bacillati</taxon>
        <taxon>Actinomycetota</taxon>
        <taxon>Actinomycetes</taxon>
        <taxon>Pseudonocardiales</taxon>
        <taxon>Pseudonocardiaceae</taxon>
        <taxon>Amycolatopsis</taxon>
    </lineage>
</organism>
<gene>
    <name evidence="2" type="ORF">GCM10017566_36260</name>
</gene>
<sequence length="90" mass="9787">MGRWVRLGAWRGLALGPETSGLRFENNSGDLVPDPVMHLARQPHPLLTASGSDGPLTLFIQVTQVQPDRHTADGEHEPATPKTTHLCRDG</sequence>
<feature type="region of interest" description="Disordered" evidence="1">
    <location>
        <begin position="68"/>
        <end position="90"/>
    </location>
</feature>
<reference evidence="2" key="2">
    <citation type="submission" date="2020-09" db="EMBL/GenBank/DDBJ databases">
        <authorList>
            <person name="Sun Q."/>
            <person name="Zhou Y."/>
        </authorList>
    </citation>
    <scope>NUCLEOTIDE SEQUENCE</scope>
    <source>
        <strain evidence="2">CGMCC 4.7679</strain>
    </source>
</reference>
<evidence type="ECO:0000256" key="1">
    <source>
        <dbReference type="SAM" id="MobiDB-lite"/>
    </source>
</evidence>
<name>A0A8H9J1B8_9PSEU</name>
<keyword evidence="3" id="KW-1185">Reference proteome</keyword>
<evidence type="ECO:0000313" key="2">
    <source>
        <dbReference type="EMBL" id="GHF59454.1"/>
    </source>
</evidence>
<dbReference type="Proteomes" id="UP000658656">
    <property type="component" value="Unassembled WGS sequence"/>
</dbReference>
<protein>
    <submittedName>
        <fullName evidence="2">Uncharacterized protein</fullName>
    </submittedName>
</protein>
<feature type="compositionally biased region" description="Basic and acidic residues" evidence="1">
    <location>
        <begin position="68"/>
        <end position="79"/>
    </location>
</feature>